<dbReference type="EMBL" id="CP018632">
    <property type="protein sequence ID" value="ASJ72451.1"/>
    <property type="molecule type" value="Genomic_DNA"/>
</dbReference>
<dbReference type="InterPro" id="IPR029063">
    <property type="entry name" value="SAM-dependent_MTases_sf"/>
</dbReference>
<dbReference type="GO" id="GO:0008757">
    <property type="term" value="F:S-adenosylmethionine-dependent methyltransferase activity"/>
    <property type="evidence" value="ECO:0007669"/>
    <property type="project" value="InterPro"/>
</dbReference>
<dbReference type="Proteomes" id="UP000250079">
    <property type="component" value="Chromosome"/>
</dbReference>
<evidence type="ECO:0000313" key="3">
    <source>
        <dbReference type="EMBL" id="ASJ72451.1"/>
    </source>
</evidence>
<dbReference type="Gene3D" id="3.40.50.150">
    <property type="entry name" value="Vaccinia Virus protein VP39"/>
    <property type="match status" value="1"/>
</dbReference>
<proteinExistence type="predicted"/>
<evidence type="ECO:0000313" key="4">
    <source>
        <dbReference type="Proteomes" id="UP000250079"/>
    </source>
</evidence>
<gene>
    <name evidence="3" type="ORF">IMCC3135_11805</name>
</gene>
<dbReference type="SUPFAM" id="SSF53335">
    <property type="entry name" value="S-adenosyl-L-methionine-dependent methyltransferases"/>
    <property type="match status" value="1"/>
</dbReference>
<feature type="domain" description="Methyltransferase type 11" evidence="2">
    <location>
        <begin position="151"/>
        <end position="199"/>
    </location>
</feature>
<protein>
    <recommendedName>
        <fullName evidence="2">Methyltransferase type 11 domain-containing protein</fullName>
    </recommendedName>
</protein>
<evidence type="ECO:0000256" key="1">
    <source>
        <dbReference type="SAM" id="MobiDB-lite"/>
    </source>
</evidence>
<sequence length="334" mass="37276">MLSAWARSGIVSNNAVVRITKPDINAKDSRFGDAILVLRGVRAGILIKCGPYPSASEVIEYNGLLAMKSKRTVRQSPVWLDAQAPLAQWYATGLGQSIAKRLELEVGSRLGDVFGYQGVQVGNLVPGLHLLEGAGLQRHLMLDAPGNEADIHADVLSLPIASDTMKAVAFFHTLDFCDNPHQALREADRVLTDDGQLIIIGFNPYSAFGARHALTAWRRSEPWNGRFYARHRVSDWLSVLDYRVLDSAAMFIRPPINSERVLRRLHRMEGLQRWLGGLGGLYIMRARKQTMPMTMTRQWRRPRAGMAASSFARTGDKTSARPRATVARIDHRQR</sequence>
<name>A0A2Z2NR30_9GAMM</name>
<dbReference type="KEGG" id="gai:IMCC3135_11805"/>
<dbReference type="Pfam" id="PF08241">
    <property type="entry name" value="Methyltransf_11"/>
    <property type="match status" value="1"/>
</dbReference>
<keyword evidence="4" id="KW-1185">Reference proteome</keyword>
<reference evidence="3 4" key="1">
    <citation type="submission" date="2016-12" db="EMBL/GenBank/DDBJ databases">
        <authorList>
            <person name="Song W.-J."/>
            <person name="Kurnit D.M."/>
        </authorList>
    </citation>
    <scope>NUCLEOTIDE SEQUENCE [LARGE SCALE GENOMIC DNA]</scope>
    <source>
        <strain evidence="3 4">IMCC3135</strain>
    </source>
</reference>
<dbReference type="InterPro" id="IPR013216">
    <property type="entry name" value="Methyltransf_11"/>
</dbReference>
<feature type="region of interest" description="Disordered" evidence="1">
    <location>
        <begin position="306"/>
        <end position="334"/>
    </location>
</feature>
<dbReference type="AlphaFoldDB" id="A0A2Z2NR30"/>
<evidence type="ECO:0000259" key="2">
    <source>
        <dbReference type="Pfam" id="PF08241"/>
    </source>
</evidence>
<organism evidence="3 4">
    <name type="scientific">Granulosicoccus antarcticus IMCC3135</name>
    <dbReference type="NCBI Taxonomy" id="1192854"/>
    <lineage>
        <taxon>Bacteria</taxon>
        <taxon>Pseudomonadati</taxon>
        <taxon>Pseudomonadota</taxon>
        <taxon>Gammaproteobacteria</taxon>
        <taxon>Chromatiales</taxon>
        <taxon>Granulosicoccaceae</taxon>
        <taxon>Granulosicoccus</taxon>
    </lineage>
</organism>
<accession>A0A2Z2NR30</accession>